<evidence type="ECO:0000313" key="2">
    <source>
        <dbReference type="Proteomes" id="UP001224997"/>
    </source>
</evidence>
<accession>A0ABT9JDL1</accession>
<proteinExistence type="predicted"/>
<comment type="caution">
    <text evidence="1">The sequence shown here is derived from an EMBL/GenBank/DDBJ whole genome shotgun (WGS) entry which is preliminary data.</text>
</comment>
<name>A0ABT9JDL1_9RHOB</name>
<gene>
    <name evidence="1" type="ORF">Q5Y72_11965</name>
</gene>
<dbReference type="Proteomes" id="UP001224997">
    <property type="component" value="Unassembled WGS sequence"/>
</dbReference>
<protein>
    <recommendedName>
        <fullName evidence="3">DUF296 domain-containing protein</fullName>
    </recommendedName>
</protein>
<reference evidence="1 2" key="1">
    <citation type="submission" date="2023-08" db="EMBL/GenBank/DDBJ databases">
        <authorList>
            <person name="Park J.-S."/>
        </authorList>
    </citation>
    <scope>NUCLEOTIDE SEQUENCE [LARGE SCALE GENOMIC DNA]</scope>
    <source>
        <strain evidence="1 2">2205BS29-5</strain>
    </source>
</reference>
<evidence type="ECO:0008006" key="3">
    <source>
        <dbReference type="Google" id="ProtNLM"/>
    </source>
</evidence>
<sequence length="268" mass="28328">MAEPLRHPGPASGPRLQMARSRVSRRRIELAAGVPLDQAIPAALQGDGSAWIVLGGARADIRFVLPDRATDGLHAAWYSPVQTLAAATIHRAGIVWGLREGRGFGHCHGLWGSAMGHLLLDQSVLCEPCIAEALIFTDARFEASPDAETAFTLFKPVQMSEPDRTEAALLRLAPHVELASGLSDAMGRLGWDRARLAGLGSLDTARLADGRLLDSHATEFLIRPGAIDATGRGVGLDIVGIGGAHLQGCLAPLGNRICVTAELVLTRP</sequence>
<dbReference type="Gene3D" id="3.30.1330.80">
    <property type="entry name" value="Hypothetical protein, similar to alpha- acetolactate decarboxylase, domain 2"/>
    <property type="match status" value="1"/>
</dbReference>
<organism evidence="1 2">
    <name type="scientific">Paracoccus spongiarum</name>
    <dbReference type="NCBI Taxonomy" id="3064387"/>
    <lineage>
        <taxon>Bacteria</taxon>
        <taxon>Pseudomonadati</taxon>
        <taxon>Pseudomonadota</taxon>
        <taxon>Alphaproteobacteria</taxon>
        <taxon>Rhodobacterales</taxon>
        <taxon>Paracoccaceae</taxon>
        <taxon>Paracoccus</taxon>
    </lineage>
</organism>
<evidence type="ECO:0000313" key="1">
    <source>
        <dbReference type="EMBL" id="MDP5307805.1"/>
    </source>
</evidence>
<dbReference type="RefSeq" id="WP_305963656.1">
    <property type="nucleotide sequence ID" value="NZ_JAVAMQ010000010.1"/>
</dbReference>
<dbReference type="EMBL" id="JAVAMQ010000010">
    <property type="protein sequence ID" value="MDP5307805.1"/>
    <property type="molecule type" value="Genomic_DNA"/>
</dbReference>
<keyword evidence="2" id="KW-1185">Reference proteome</keyword>
<dbReference type="SUPFAM" id="SSF117856">
    <property type="entry name" value="AF0104/ALDC/Ptd012-like"/>
    <property type="match status" value="2"/>
</dbReference>